<keyword evidence="3" id="KW-1185">Reference proteome</keyword>
<dbReference type="Proteomes" id="UP000518300">
    <property type="component" value="Unassembled WGS sequence"/>
</dbReference>
<dbReference type="RefSeq" id="WP_169347246.1">
    <property type="nucleotide sequence ID" value="NZ_JABBJJ010000117.1"/>
</dbReference>
<evidence type="ECO:0000313" key="2">
    <source>
        <dbReference type="EMBL" id="NMO17970.1"/>
    </source>
</evidence>
<organism evidence="2 3">
    <name type="scientific">Pyxidicoccus fallax</name>
    <dbReference type="NCBI Taxonomy" id="394095"/>
    <lineage>
        <taxon>Bacteria</taxon>
        <taxon>Pseudomonadati</taxon>
        <taxon>Myxococcota</taxon>
        <taxon>Myxococcia</taxon>
        <taxon>Myxococcales</taxon>
        <taxon>Cystobacterineae</taxon>
        <taxon>Myxococcaceae</taxon>
        <taxon>Pyxidicoccus</taxon>
    </lineage>
</organism>
<dbReference type="EMBL" id="JABBJJ010000117">
    <property type="protein sequence ID" value="NMO17970.1"/>
    <property type="molecule type" value="Genomic_DNA"/>
</dbReference>
<evidence type="ECO:0000313" key="3">
    <source>
        <dbReference type="Proteomes" id="UP000518300"/>
    </source>
</evidence>
<evidence type="ECO:0000256" key="1">
    <source>
        <dbReference type="SAM" id="MobiDB-lite"/>
    </source>
</evidence>
<comment type="caution">
    <text evidence="2">The sequence shown here is derived from an EMBL/GenBank/DDBJ whole genome shotgun (WGS) entry which is preliminary data.</text>
</comment>
<protein>
    <submittedName>
        <fullName evidence="2">Uncharacterized protein</fullName>
    </submittedName>
</protein>
<proteinExistence type="predicted"/>
<name>A0A848LJT6_9BACT</name>
<sequence>MPVDTNRRISSARPVGRALGGQDRYEKEAVEGPPEGPLAMSRRQRLSGGPARTEGESPFAAKLRQLADGTPPKKDGDR</sequence>
<accession>A0A848LJT6</accession>
<dbReference type="AlphaFoldDB" id="A0A848LJT6"/>
<gene>
    <name evidence="2" type="ORF">HG543_24385</name>
</gene>
<feature type="region of interest" description="Disordered" evidence="1">
    <location>
        <begin position="1"/>
        <end position="78"/>
    </location>
</feature>
<reference evidence="2 3" key="1">
    <citation type="submission" date="2020-04" db="EMBL/GenBank/DDBJ databases">
        <title>Draft genome of Pyxidicoccus fallax type strain.</title>
        <authorList>
            <person name="Whitworth D.E."/>
        </authorList>
    </citation>
    <scope>NUCLEOTIDE SEQUENCE [LARGE SCALE GENOMIC DNA]</scope>
    <source>
        <strain evidence="2 3">DSM 14698</strain>
    </source>
</reference>